<comment type="caution">
    <text evidence="2">The sequence shown here is derived from an EMBL/GenBank/DDBJ whole genome shotgun (WGS) entry which is preliminary data.</text>
</comment>
<dbReference type="EMBL" id="BMUT01000014">
    <property type="protein sequence ID" value="GGY02289.1"/>
    <property type="molecule type" value="Genomic_DNA"/>
</dbReference>
<name>A0ABQ2Z3H8_9ACTN</name>
<proteinExistence type="predicted"/>
<evidence type="ECO:0008006" key="4">
    <source>
        <dbReference type="Google" id="ProtNLM"/>
    </source>
</evidence>
<evidence type="ECO:0000256" key="1">
    <source>
        <dbReference type="SAM" id="Phobius"/>
    </source>
</evidence>
<evidence type="ECO:0000313" key="2">
    <source>
        <dbReference type="EMBL" id="GGY02289.1"/>
    </source>
</evidence>
<dbReference type="InterPro" id="IPR043504">
    <property type="entry name" value="Peptidase_S1_PA_chymotrypsin"/>
</dbReference>
<keyword evidence="1" id="KW-1133">Transmembrane helix</keyword>
<gene>
    <name evidence="2" type="ORF">GCM10010324_56490</name>
</gene>
<feature type="transmembrane region" description="Helical" evidence="1">
    <location>
        <begin position="619"/>
        <end position="639"/>
    </location>
</feature>
<evidence type="ECO:0000313" key="3">
    <source>
        <dbReference type="Proteomes" id="UP000659223"/>
    </source>
</evidence>
<protein>
    <recommendedName>
        <fullName evidence="4">Serine protease</fullName>
    </recommendedName>
</protein>
<keyword evidence="1" id="KW-0812">Transmembrane</keyword>
<dbReference type="Proteomes" id="UP000659223">
    <property type="component" value="Unassembled WGS sequence"/>
</dbReference>
<dbReference type="SUPFAM" id="SSF50494">
    <property type="entry name" value="Trypsin-like serine proteases"/>
    <property type="match status" value="1"/>
</dbReference>
<dbReference type="Gene3D" id="2.40.10.10">
    <property type="entry name" value="Trypsin-like serine proteases"/>
    <property type="match status" value="1"/>
</dbReference>
<reference evidence="3" key="1">
    <citation type="journal article" date="2019" name="Int. J. Syst. Evol. Microbiol.">
        <title>The Global Catalogue of Microorganisms (GCM) 10K type strain sequencing project: providing services to taxonomists for standard genome sequencing and annotation.</title>
        <authorList>
            <consortium name="The Broad Institute Genomics Platform"/>
            <consortium name="The Broad Institute Genome Sequencing Center for Infectious Disease"/>
            <person name="Wu L."/>
            <person name="Ma J."/>
        </authorList>
    </citation>
    <scope>NUCLEOTIDE SEQUENCE [LARGE SCALE GENOMIC DNA]</scope>
    <source>
        <strain evidence="3">JCM 4586</strain>
    </source>
</reference>
<accession>A0ABQ2Z3H8</accession>
<sequence>MGPEHSRVAAVQITGSRGSGYLLTPRLVLTAAHVVKDERRARVAVVGGTGSHGAEVAWRGEGACDAALLVSGQDLVRPETAGRLSPVHWARLTDDSPLGGCQAMGFPRAQQNRTRGVDIEHIECALRPGSGIVRNRYVLDVKDVSPELASGDSPWEGMSGAALFAHGLLLGVVAEAPRNWRHQRLEAVKSRTLLDDAAFVDAFTRHAGTAPLVTGLSSATRARKPLALAGSLHSAPRDLAATVRTHWAAARQQFFDRMGTPSEPTDGWRDLLAWLQRFDDPFTDDVEGRRTLIDRWLTHPDVTPDLKVLRLLGWLDPDGEAAWKGTRVTMESLATACLQGRLDTEGPAAGIYRDLCAGGLLDALAAFTDLRGLGGTQEAWDDTWQAWQEVAGAAGLPDAAREWAGDGARGLLLAALLPDPLAGERIRTALGRVMPPAPGRVGWYDRLCAQGGDPDSPVGLLVRSDFAAFAAADAQQLAQQAAREAEARAVAAAHAEYERQWIVYEAARCTPAARLGAAARVTLWLGAWGVVTVPAAWLVWGWTWPSMAATVSWHLPGLTLAAYAARLPKAVRLGAAYQPPLRSPRRWLPAGLAGIRGGLPKPAFVFGAVLVAGVLLHDVGLPLTTLFFVCLSIVVFRYAGRDEGEASSALRGWDDEHRALAGVRPAGSRRRRPGG</sequence>
<keyword evidence="3" id="KW-1185">Reference proteome</keyword>
<organism evidence="2 3">
    <name type="scientific">Streptomyces hiroshimensis</name>
    <dbReference type="NCBI Taxonomy" id="66424"/>
    <lineage>
        <taxon>Bacteria</taxon>
        <taxon>Bacillati</taxon>
        <taxon>Actinomycetota</taxon>
        <taxon>Actinomycetes</taxon>
        <taxon>Kitasatosporales</taxon>
        <taxon>Streptomycetaceae</taxon>
        <taxon>Streptomyces</taxon>
    </lineage>
</organism>
<keyword evidence="1" id="KW-0472">Membrane</keyword>
<dbReference type="Pfam" id="PF13365">
    <property type="entry name" value="Trypsin_2"/>
    <property type="match status" value="1"/>
</dbReference>
<dbReference type="InterPro" id="IPR009003">
    <property type="entry name" value="Peptidase_S1_PA"/>
</dbReference>